<evidence type="ECO:0000313" key="1">
    <source>
        <dbReference type="EMBL" id="GAU35696.1"/>
    </source>
</evidence>
<keyword evidence="2" id="KW-1185">Reference proteome</keyword>
<organism evidence="1 2">
    <name type="scientific">Trifolium subterraneum</name>
    <name type="common">Subterranean clover</name>
    <dbReference type="NCBI Taxonomy" id="3900"/>
    <lineage>
        <taxon>Eukaryota</taxon>
        <taxon>Viridiplantae</taxon>
        <taxon>Streptophyta</taxon>
        <taxon>Embryophyta</taxon>
        <taxon>Tracheophyta</taxon>
        <taxon>Spermatophyta</taxon>
        <taxon>Magnoliopsida</taxon>
        <taxon>eudicotyledons</taxon>
        <taxon>Gunneridae</taxon>
        <taxon>Pentapetalae</taxon>
        <taxon>rosids</taxon>
        <taxon>fabids</taxon>
        <taxon>Fabales</taxon>
        <taxon>Fabaceae</taxon>
        <taxon>Papilionoideae</taxon>
        <taxon>50 kb inversion clade</taxon>
        <taxon>NPAAA clade</taxon>
        <taxon>Hologalegina</taxon>
        <taxon>IRL clade</taxon>
        <taxon>Trifolieae</taxon>
        <taxon>Trifolium</taxon>
    </lineage>
</organism>
<dbReference type="Gene3D" id="3.80.10.10">
    <property type="entry name" value="Ribonuclease Inhibitor"/>
    <property type="match status" value="3"/>
</dbReference>
<dbReference type="PANTHER" id="PTHR13318:SF106">
    <property type="entry name" value="F-BOX_LRR-REPEAT PROTEIN 2"/>
    <property type="match status" value="1"/>
</dbReference>
<reference evidence="2" key="1">
    <citation type="journal article" date="2017" name="Front. Plant Sci.">
        <title>Climate Clever Clovers: New Paradigm to Reduce the Environmental Footprint of Ruminants by Breeding Low Methanogenic Forages Utilizing Haplotype Variation.</title>
        <authorList>
            <person name="Kaur P."/>
            <person name="Appels R."/>
            <person name="Bayer P.E."/>
            <person name="Keeble-Gagnere G."/>
            <person name="Wang J."/>
            <person name="Hirakawa H."/>
            <person name="Shirasawa K."/>
            <person name="Vercoe P."/>
            <person name="Stefanova K."/>
            <person name="Durmic Z."/>
            <person name="Nichols P."/>
            <person name="Revell C."/>
            <person name="Isobe S.N."/>
            <person name="Edwards D."/>
            <person name="Erskine W."/>
        </authorList>
    </citation>
    <scope>NUCLEOTIDE SEQUENCE [LARGE SCALE GENOMIC DNA]</scope>
    <source>
        <strain evidence="2">cv. Daliak</strain>
    </source>
</reference>
<dbReference type="GO" id="GO:0019005">
    <property type="term" value="C:SCF ubiquitin ligase complex"/>
    <property type="evidence" value="ECO:0007669"/>
    <property type="project" value="TreeGrafter"/>
</dbReference>
<dbReference type="InterPro" id="IPR006553">
    <property type="entry name" value="Leu-rich_rpt_Cys-con_subtyp"/>
</dbReference>
<proteinExistence type="predicted"/>
<sequence length="570" mass="65605">MATIEEFYLPEDCWECIFKRFLNECGDHNCYLPPLSVFSKQFLSITSRFQSSLTIFDQTLPFLPRLLQRFTNLTSLNLMHITRDRDTLLIQISNFPLQVKSLNLSNHHTIPANGLRFFSQKITTLTSLICSNIGYIQKSDLYLIAEGFPLLEELDLSLPKEIDFHDEFDINAITLALPKLCKVNLYGNYYINDSSIFYLCRNCEFLEEVVMFNCKNLTDNGIASAIRERPNLRSFSFNLSEEMSTSTELIDSLRSLERLSSLDLSFSRISDQLLSSLADKGINLRRLVLRRCTRYSYTEIFNLLSISCFLQHLDLQNAMFLSDYRVDELSKYLLSLVSVNLSHCRKLTESTLFSLVKNCPFLDEIRMEYTCIGKFGVEKLSSSTNFAQMEMKSLHLAYNPFLNDETIKWFTSICPNLELLDVSNCSCISEGIVEVLRSCKIIYLNLSSCPEVNLHGMNFEVPKLEVLNLSFTRIDDKTLDAISKSCLGLLQLELERCYNITEKGVKQVVENCTRLKEINLRHCCKVSVGVSLWMGMVLSSPSLRKIMTPPHFFPNHRKWKPLLNHGCFLC</sequence>
<protein>
    <recommendedName>
        <fullName evidence="3">COI1 F-box domain-containing protein</fullName>
    </recommendedName>
</protein>
<gene>
    <name evidence="1" type="ORF">TSUD_258710</name>
</gene>
<accession>A0A2Z6MUD4</accession>
<dbReference type="PANTHER" id="PTHR13318">
    <property type="entry name" value="PARTNER OF PAIRED, ISOFORM B-RELATED"/>
    <property type="match status" value="1"/>
</dbReference>
<dbReference type="SUPFAM" id="SSF52047">
    <property type="entry name" value="RNI-like"/>
    <property type="match status" value="2"/>
</dbReference>
<dbReference type="SMART" id="SM00367">
    <property type="entry name" value="LRR_CC"/>
    <property type="match status" value="8"/>
</dbReference>
<dbReference type="Proteomes" id="UP000242715">
    <property type="component" value="Unassembled WGS sequence"/>
</dbReference>
<dbReference type="GO" id="GO:0031146">
    <property type="term" value="P:SCF-dependent proteasomal ubiquitin-dependent protein catabolic process"/>
    <property type="evidence" value="ECO:0007669"/>
    <property type="project" value="TreeGrafter"/>
</dbReference>
<dbReference type="AlphaFoldDB" id="A0A2Z6MUD4"/>
<dbReference type="InterPro" id="IPR032675">
    <property type="entry name" value="LRR_dom_sf"/>
</dbReference>
<dbReference type="OrthoDB" id="6066220at2759"/>
<name>A0A2Z6MUD4_TRISU</name>
<dbReference type="EMBL" id="DF973601">
    <property type="protein sequence ID" value="GAU35696.1"/>
    <property type="molecule type" value="Genomic_DNA"/>
</dbReference>
<evidence type="ECO:0000313" key="2">
    <source>
        <dbReference type="Proteomes" id="UP000242715"/>
    </source>
</evidence>
<evidence type="ECO:0008006" key="3">
    <source>
        <dbReference type="Google" id="ProtNLM"/>
    </source>
</evidence>